<accession>A0A4R2JF06</accession>
<dbReference type="InterPro" id="IPR015424">
    <property type="entry name" value="PyrdxlP-dep_Trfase"/>
</dbReference>
<evidence type="ECO:0000256" key="6">
    <source>
        <dbReference type="RuleBase" id="RU000481"/>
    </source>
</evidence>
<reference evidence="8 9" key="1">
    <citation type="submission" date="2019-03" db="EMBL/GenBank/DDBJ databases">
        <title>Genomic Encyclopedia of Type Strains, Phase IV (KMG-IV): sequencing the most valuable type-strain genomes for metagenomic binning, comparative biology and taxonomic classification.</title>
        <authorList>
            <person name="Goeker M."/>
        </authorList>
    </citation>
    <scope>NUCLEOTIDE SEQUENCE [LARGE SCALE GENOMIC DNA]</scope>
    <source>
        <strain evidence="8 9">DSM 45934</strain>
    </source>
</reference>
<evidence type="ECO:0000259" key="7">
    <source>
        <dbReference type="Pfam" id="PF00155"/>
    </source>
</evidence>
<dbReference type="GO" id="GO:0030170">
    <property type="term" value="F:pyridoxal phosphate binding"/>
    <property type="evidence" value="ECO:0007669"/>
    <property type="project" value="InterPro"/>
</dbReference>
<sequence>MIRHSATLAVNELVRAKQARGERVTHLAFGEAGLPVLPEIAQVLAESTDRNSYGPVAGSAAARQAAANHLTRRGLETTADQIVFGPGSKSMLFAVLAALPGDVILPRPSWVSYAAQAALVGKRVSTIDIPGHAGGVPDPDLLDRHLATAGPGGVLIVTLPDNPTGTLASPQLVKEVCEVANIHDLVIVSDEIYRDLSHTDPVHSPALELPERTVVTSGLSKSTALGGYRIGYVRVPHGPLFTELHAEIIGVASEVWSALPGPMQAVAEYVLNDPPEIRAYIDAARNLHRTLVTAVYNENIAAGASCRAPQGGFYLYPDFSHARSTLGIHTGEGLARHLLDRHGVAVLAGEAFGDDGLRFRVATSLLCGVDTEQRWTAMHSSDPLRLPWIADSLEHIRTAFRSLMG</sequence>
<proteinExistence type="inferred from homology"/>
<comment type="caution">
    <text evidence="8">The sequence shown here is derived from an EMBL/GenBank/DDBJ whole genome shotgun (WGS) entry which is preliminary data.</text>
</comment>
<dbReference type="Gene3D" id="3.90.1150.10">
    <property type="entry name" value="Aspartate Aminotransferase, domain 1"/>
    <property type="match status" value="1"/>
</dbReference>
<dbReference type="InterPro" id="IPR004839">
    <property type="entry name" value="Aminotransferase_I/II_large"/>
</dbReference>
<evidence type="ECO:0000313" key="9">
    <source>
        <dbReference type="Proteomes" id="UP000295680"/>
    </source>
</evidence>
<dbReference type="RefSeq" id="WP_132122632.1">
    <property type="nucleotide sequence ID" value="NZ_SLWS01000008.1"/>
</dbReference>
<name>A0A4R2JF06_9PSEU</name>
<gene>
    <name evidence="8" type="ORF">EV192_108127</name>
</gene>
<dbReference type="OrthoDB" id="2192472at2"/>
<comment type="cofactor">
    <cofactor evidence="1 6">
        <name>pyridoxal 5'-phosphate</name>
        <dbReference type="ChEBI" id="CHEBI:597326"/>
    </cofactor>
</comment>
<organism evidence="8 9">
    <name type="scientific">Actinocrispum wychmicini</name>
    <dbReference type="NCBI Taxonomy" id="1213861"/>
    <lineage>
        <taxon>Bacteria</taxon>
        <taxon>Bacillati</taxon>
        <taxon>Actinomycetota</taxon>
        <taxon>Actinomycetes</taxon>
        <taxon>Pseudonocardiales</taxon>
        <taxon>Pseudonocardiaceae</taxon>
        <taxon>Actinocrispum</taxon>
    </lineage>
</organism>
<keyword evidence="5" id="KW-0663">Pyridoxal phosphate</keyword>
<dbReference type="AlphaFoldDB" id="A0A4R2JF06"/>
<dbReference type="GO" id="GO:0008483">
    <property type="term" value="F:transaminase activity"/>
    <property type="evidence" value="ECO:0007669"/>
    <property type="project" value="UniProtKB-KW"/>
</dbReference>
<evidence type="ECO:0000256" key="2">
    <source>
        <dbReference type="ARBA" id="ARBA00007441"/>
    </source>
</evidence>
<evidence type="ECO:0000256" key="5">
    <source>
        <dbReference type="ARBA" id="ARBA00022898"/>
    </source>
</evidence>
<keyword evidence="9" id="KW-1185">Reference proteome</keyword>
<dbReference type="InterPro" id="IPR015422">
    <property type="entry name" value="PyrdxlP-dep_Trfase_small"/>
</dbReference>
<dbReference type="SUPFAM" id="SSF53383">
    <property type="entry name" value="PLP-dependent transferases"/>
    <property type="match status" value="1"/>
</dbReference>
<keyword evidence="3 6" id="KW-0032">Aminotransferase</keyword>
<dbReference type="EC" id="2.6.1.-" evidence="6"/>
<dbReference type="GO" id="GO:0006520">
    <property type="term" value="P:amino acid metabolic process"/>
    <property type="evidence" value="ECO:0007669"/>
    <property type="project" value="InterPro"/>
</dbReference>
<keyword evidence="4 6" id="KW-0808">Transferase</keyword>
<dbReference type="PANTHER" id="PTHR46383:SF1">
    <property type="entry name" value="ASPARTATE AMINOTRANSFERASE"/>
    <property type="match status" value="1"/>
</dbReference>
<comment type="similarity">
    <text evidence="2 6">Belongs to the class-I pyridoxal-phosphate-dependent aminotransferase family.</text>
</comment>
<dbReference type="InterPro" id="IPR050596">
    <property type="entry name" value="AspAT/PAT-like"/>
</dbReference>
<dbReference type="InterPro" id="IPR004838">
    <property type="entry name" value="NHTrfase_class1_PyrdxlP-BS"/>
</dbReference>
<evidence type="ECO:0000313" key="8">
    <source>
        <dbReference type="EMBL" id="TCO54839.1"/>
    </source>
</evidence>
<feature type="domain" description="Aminotransferase class I/classII large" evidence="7">
    <location>
        <begin position="31"/>
        <end position="362"/>
    </location>
</feature>
<dbReference type="Pfam" id="PF00155">
    <property type="entry name" value="Aminotran_1_2"/>
    <property type="match status" value="1"/>
</dbReference>
<dbReference type="CDD" id="cd00609">
    <property type="entry name" value="AAT_like"/>
    <property type="match status" value="1"/>
</dbReference>
<evidence type="ECO:0000256" key="4">
    <source>
        <dbReference type="ARBA" id="ARBA00022679"/>
    </source>
</evidence>
<dbReference type="Gene3D" id="3.40.640.10">
    <property type="entry name" value="Type I PLP-dependent aspartate aminotransferase-like (Major domain)"/>
    <property type="match status" value="1"/>
</dbReference>
<evidence type="ECO:0000256" key="1">
    <source>
        <dbReference type="ARBA" id="ARBA00001933"/>
    </source>
</evidence>
<dbReference type="PANTHER" id="PTHR46383">
    <property type="entry name" value="ASPARTATE AMINOTRANSFERASE"/>
    <property type="match status" value="1"/>
</dbReference>
<dbReference type="EMBL" id="SLWS01000008">
    <property type="protein sequence ID" value="TCO54839.1"/>
    <property type="molecule type" value="Genomic_DNA"/>
</dbReference>
<dbReference type="PROSITE" id="PS00105">
    <property type="entry name" value="AA_TRANSFER_CLASS_1"/>
    <property type="match status" value="1"/>
</dbReference>
<dbReference type="InterPro" id="IPR015421">
    <property type="entry name" value="PyrdxlP-dep_Trfase_major"/>
</dbReference>
<dbReference type="Proteomes" id="UP000295680">
    <property type="component" value="Unassembled WGS sequence"/>
</dbReference>
<evidence type="ECO:0000256" key="3">
    <source>
        <dbReference type="ARBA" id="ARBA00022576"/>
    </source>
</evidence>
<protein>
    <recommendedName>
        <fullName evidence="6">Aminotransferase</fullName>
        <ecNumber evidence="6">2.6.1.-</ecNumber>
    </recommendedName>
</protein>